<dbReference type="GeneID" id="741226"/>
<keyword evidence="3" id="KW-0964">Secreted</keyword>
<accession>H2QPL1</accession>
<dbReference type="RefSeq" id="XP_001143678.1">
    <property type="nucleotide sequence ID" value="XM_001143678.6"/>
</dbReference>
<dbReference type="GO" id="GO:0035470">
    <property type="term" value="P:positive regulation of vascular wound healing"/>
    <property type="evidence" value="ECO:0007669"/>
    <property type="project" value="Ensembl"/>
</dbReference>
<dbReference type="VGNC" id="VGNC:615">
    <property type="gene designation" value="HTN1"/>
</dbReference>
<evidence type="ECO:0000256" key="1">
    <source>
        <dbReference type="ARBA" id="ARBA00004613"/>
    </source>
</evidence>
<dbReference type="OrthoDB" id="9527521at2759"/>
<dbReference type="GO" id="GO:1903691">
    <property type="term" value="P:positive regulation of wound healing, spreading of epidermal cells"/>
    <property type="evidence" value="ECO:0007669"/>
    <property type="project" value="Ensembl"/>
</dbReference>
<proteinExistence type="inferred from homology"/>
<evidence type="ECO:0000256" key="2">
    <source>
        <dbReference type="ARBA" id="ARBA00008589"/>
    </source>
</evidence>
<dbReference type="KEGG" id="ptr:741226"/>
<dbReference type="GO" id="GO:0005739">
    <property type="term" value="C:mitochondrion"/>
    <property type="evidence" value="ECO:0007669"/>
    <property type="project" value="Ensembl"/>
</dbReference>
<dbReference type="PANTHER" id="PTHR15057:SF2">
    <property type="entry name" value="HISTATIN-1"/>
    <property type="match status" value="1"/>
</dbReference>
<dbReference type="InParanoid" id="A0A2J8PF52"/>
<evidence type="ECO:0000256" key="5">
    <source>
        <dbReference type="SAM" id="SignalP"/>
    </source>
</evidence>
<name>A0A2J8PF52_PANTR</name>
<feature type="chain" id="PRO_5015082635" evidence="5">
    <location>
        <begin position="20"/>
        <end position="57"/>
    </location>
</feature>
<dbReference type="GO" id="GO:0009893">
    <property type="term" value="P:positive regulation of metabolic process"/>
    <property type="evidence" value="ECO:0007669"/>
    <property type="project" value="Ensembl"/>
</dbReference>
<dbReference type="GO" id="GO:0042742">
    <property type="term" value="P:defense response to bacterium"/>
    <property type="evidence" value="ECO:0007669"/>
    <property type="project" value="InterPro"/>
</dbReference>
<feature type="signal peptide" evidence="5">
    <location>
        <begin position="1"/>
        <end position="19"/>
    </location>
</feature>
<sequence length="57" mass="6965">MKFFVFALILALMISMTSADSHEKRHHGYRRKFHEKHHSHREFPFYGDYGSNYLYDN</sequence>
<dbReference type="EMBL" id="AACZ04033897">
    <property type="status" value="NOT_ANNOTATED_CDS"/>
    <property type="molecule type" value="Genomic_DNA"/>
</dbReference>
<dbReference type="PANTHER" id="PTHR15057">
    <property type="entry name" value="STATHERIN"/>
    <property type="match status" value="1"/>
</dbReference>
<dbReference type="GeneTree" id="ENSGT00940000164572"/>
<gene>
    <name evidence="6 8" type="primary">HTN1</name>
</gene>
<dbReference type="PaxDb" id="9598-ENSPTRP00000027724"/>
<evidence type="ECO:0000313" key="8">
    <source>
        <dbReference type="VGNC" id="VGNC:615"/>
    </source>
</evidence>
<dbReference type="FunCoup" id="A0A2J8PF52">
    <property type="interactions" value="4"/>
</dbReference>
<organism evidence="6 7">
    <name type="scientific">Pan troglodytes</name>
    <name type="common">Chimpanzee</name>
    <dbReference type="NCBI Taxonomy" id="9598"/>
    <lineage>
        <taxon>Eukaryota</taxon>
        <taxon>Metazoa</taxon>
        <taxon>Chordata</taxon>
        <taxon>Craniata</taxon>
        <taxon>Vertebrata</taxon>
        <taxon>Euteleostomi</taxon>
        <taxon>Mammalia</taxon>
        <taxon>Eutheria</taxon>
        <taxon>Euarchontoglires</taxon>
        <taxon>Primates</taxon>
        <taxon>Haplorrhini</taxon>
        <taxon>Catarrhini</taxon>
        <taxon>Hominidae</taxon>
        <taxon>Pan</taxon>
    </lineage>
</organism>
<dbReference type="AlphaFoldDB" id="A0A2J8PF52"/>
<protein>
    <submittedName>
        <fullName evidence="6">Histatin 1</fullName>
    </submittedName>
</protein>
<evidence type="ECO:0000313" key="7">
    <source>
        <dbReference type="Proteomes" id="UP000002277"/>
    </source>
</evidence>
<evidence type="ECO:0000313" key="6">
    <source>
        <dbReference type="Ensembl" id="ENSPTRP00000027724.3"/>
    </source>
</evidence>
<evidence type="ECO:0000256" key="4">
    <source>
        <dbReference type="ARBA" id="ARBA00022729"/>
    </source>
</evidence>
<dbReference type="OMA" id="SHKEKHH"/>
<evidence type="ECO:0000256" key="3">
    <source>
        <dbReference type="ARBA" id="ARBA00022525"/>
    </source>
</evidence>
<dbReference type="STRING" id="9598.ENSPTRP00000027724"/>
<keyword evidence="7" id="KW-1185">Reference proteome</keyword>
<reference evidence="6 7" key="1">
    <citation type="journal article" date="2005" name="Nature">
        <title>Initial sequence of the chimpanzee genome and comparison with the human genome.</title>
        <authorList>
            <consortium name="Chimpanzee sequencing and analysis consortium"/>
        </authorList>
    </citation>
    <scope>NUCLEOTIDE SEQUENCE [LARGE SCALE GENOMIC DNA]</scope>
</reference>
<dbReference type="CTD" id="3346"/>
<dbReference type="InterPro" id="IPR030773">
    <property type="entry name" value="Histatin/statherin"/>
</dbReference>
<dbReference type="GO" id="GO:0022409">
    <property type="term" value="P:positive regulation of cell-cell adhesion"/>
    <property type="evidence" value="ECO:0007669"/>
    <property type="project" value="Ensembl"/>
</dbReference>
<reference evidence="6" key="3">
    <citation type="submission" date="2025-09" db="UniProtKB">
        <authorList>
            <consortium name="Ensembl"/>
        </authorList>
    </citation>
    <scope>IDENTIFICATION</scope>
</reference>
<dbReference type="Bgee" id="ENSPTRG00000016122">
    <property type="expression patterns" value="Expressed in testis"/>
</dbReference>
<dbReference type="Proteomes" id="UP000002277">
    <property type="component" value="Chromosome 4"/>
</dbReference>
<accession>A0A2J8PF52</accession>
<dbReference type="Ensembl" id="ENSPTRT00000030039.4">
    <property type="protein sequence ID" value="ENSPTRP00000027724.3"/>
    <property type="gene ID" value="ENSPTRG00000016122.4"/>
</dbReference>
<reference evidence="6" key="2">
    <citation type="submission" date="2025-08" db="UniProtKB">
        <authorList>
            <consortium name="Ensembl"/>
        </authorList>
    </citation>
    <scope>IDENTIFICATION</scope>
</reference>
<dbReference type="GO" id="GO:1900026">
    <property type="term" value="P:positive regulation of substrate adhesion-dependent cell spreading"/>
    <property type="evidence" value="ECO:0007669"/>
    <property type="project" value="Ensembl"/>
</dbReference>
<dbReference type="GO" id="GO:0005576">
    <property type="term" value="C:extracellular region"/>
    <property type="evidence" value="ECO:0007669"/>
    <property type="project" value="UniProtKB-SubCell"/>
</dbReference>
<comment type="subcellular location">
    <subcellularLocation>
        <location evidence="1">Secreted</location>
    </subcellularLocation>
</comment>
<comment type="similarity">
    <text evidence="2">Belongs to the histatin/statherin family.</text>
</comment>
<dbReference type="GO" id="GO:0005783">
    <property type="term" value="C:endoplasmic reticulum"/>
    <property type="evidence" value="ECO:0007669"/>
    <property type="project" value="Ensembl"/>
</dbReference>
<keyword evidence="4 5" id="KW-0732">Signal</keyword>